<name>A0AA36DSQ1_CYLNA</name>
<dbReference type="SUPFAM" id="SSF63712">
    <property type="entry name" value="Nicotinic receptor ligand binding domain-like"/>
    <property type="match status" value="1"/>
</dbReference>
<evidence type="ECO:0000256" key="2">
    <source>
        <dbReference type="ARBA" id="ARBA00004236"/>
    </source>
</evidence>
<evidence type="ECO:0000259" key="12">
    <source>
        <dbReference type="Pfam" id="PF02931"/>
    </source>
</evidence>
<sequence length="310" mass="36185">MTTSNRLVRLYPDGTVLFSSRLTIKGKCAMSMRRYPLDRQACRLVIGSYAYGEDELLYDWRVVGLDRGVQMDYDEIKELAQFTMTGFQVFNSTNMTRDRNYSALEVRFYFERHFGYFLINFYVPCTLIVLLCWVALWTNREATGDRIGMGITSVLTMVLISNDSKSDAPKVNFPTALDIYIWICYTTLLICMVEFTVVHYFTKFNTGDPEIQAAERERMRRIIRRIPRTAVLSNRRPPRKFHIDHLRPQTGMGRRTDPFGLAQNSISAVDQFSRIALPIYFVAVVLVYYNFYVNTPYDFRFDDEFTTNPA</sequence>
<feature type="transmembrane region" description="Helical" evidence="11">
    <location>
        <begin position="275"/>
        <end position="292"/>
    </location>
</feature>
<evidence type="ECO:0000256" key="5">
    <source>
        <dbReference type="ARBA" id="ARBA00022692"/>
    </source>
</evidence>
<keyword evidence="5 11" id="KW-0812">Transmembrane</keyword>
<dbReference type="InterPro" id="IPR018000">
    <property type="entry name" value="Neurotransmitter_ion_chnl_CS"/>
</dbReference>
<reference evidence="14" key="1">
    <citation type="submission" date="2023-07" db="EMBL/GenBank/DDBJ databases">
        <authorList>
            <consortium name="CYATHOMIX"/>
        </authorList>
    </citation>
    <scope>NUCLEOTIDE SEQUENCE</scope>
    <source>
        <strain evidence="14">N/A</strain>
    </source>
</reference>
<evidence type="ECO:0000256" key="7">
    <source>
        <dbReference type="ARBA" id="ARBA00022989"/>
    </source>
</evidence>
<dbReference type="InterPro" id="IPR006202">
    <property type="entry name" value="Neur_chan_lig-bd"/>
</dbReference>
<keyword evidence="8" id="KW-0406">Ion transport</keyword>
<dbReference type="GO" id="GO:0004888">
    <property type="term" value="F:transmembrane signaling receptor activity"/>
    <property type="evidence" value="ECO:0007669"/>
    <property type="project" value="InterPro"/>
</dbReference>
<dbReference type="GO" id="GO:0005230">
    <property type="term" value="F:extracellular ligand-gated monoatomic ion channel activity"/>
    <property type="evidence" value="ECO:0007669"/>
    <property type="project" value="InterPro"/>
</dbReference>
<dbReference type="CDD" id="cd19049">
    <property type="entry name" value="LGIC_TM_anion"/>
    <property type="match status" value="1"/>
</dbReference>
<dbReference type="Pfam" id="PF02931">
    <property type="entry name" value="Neur_chan_LBD"/>
    <property type="match status" value="1"/>
</dbReference>
<dbReference type="AlphaFoldDB" id="A0AA36DSQ1"/>
<dbReference type="InterPro" id="IPR038050">
    <property type="entry name" value="Neuro_actylchol_rec"/>
</dbReference>
<organism evidence="14 15">
    <name type="scientific">Cylicocyclus nassatus</name>
    <name type="common">Nematode worm</name>
    <dbReference type="NCBI Taxonomy" id="53992"/>
    <lineage>
        <taxon>Eukaryota</taxon>
        <taxon>Metazoa</taxon>
        <taxon>Ecdysozoa</taxon>
        <taxon>Nematoda</taxon>
        <taxon>Chromadorea</taxon>
        <taxon>Rhabditida</taxon>
        <taxon>Rhabditina</taxon>
        <taxon>Rhabditomorpha</taxon>
        <taxon>Strongyloidea</taxon>
        <taxon>Strongylidae</taxon>
        <taxon>Cylicocyclus</taxon>
    </lineage>
</organism>
<dbReference type="PANTHER" id="PTHR18945">
    <property type="entry name" value="NEUROTRANSMITTER GATED ION CHANNEL"/>
    <property type="match status" value="1"/>
</dbReference>
<comment type="subcellular location">
    <subcellularLocation>
        <location evidence="2">Cell membrane</location>
    </subcellularLocation>
    <subcellularLocation>
        <location evidence="1">Membrane</location>
        <topology evidence="1">Multi-pass membrane protein</topology>
    </subcellularLocation>
</comment>
<dbReference type="PRINTS" id="PR00253">
    <property type="entry name" value="GABAARECEPTR"/>
</dbReference>
<feature type="transmembrane region" description="Helical" evidence="11">
    <location>
        <begin position="114"/>
        <end position="136"/>
    </location>
</feature>
<keyword evidence="6" id="KW-0732">Signal</keyword>
<evidence type="ECO:0000259" key="13">
    <source>
        <dbReference type="Pfam" id="PF02932"/>
    </source>
</evidence>
<dbReference type="Gene3D" id="2.70.170.10">
    <property type="entry name" value="Neurotransmitter-gated ion-channel ligand-binding domain"/>
    <property type="match status" value="1"/>
</dbReference>
<keyword evidence="3" id="KW-0813">Transport</keyword>
<evidence type="ECO:0000256" key="3">
    <source>
        <dbReference type="ARBA" id="ARBA00022448"/>
    </source>
</evidence>
<dbReference type="FunFam" id="1.20.58.390:FF:000135">
    <property type="entry name" value="Ligand-Gated ion Channel"/>
    <property type="match status" value="1"/>
</dbReference>
<evidence type="ECO:0000256" key="11">
    <source>
        <dbReference type="SAM" id="Phobius"/>
    </source>
</evidence>
<dbReference type="InterPro" id="IPR036734">
    <property type="entry name" value="Neur_chan_lig-bd_sf"/>
</dbReference>
<dbReference type="InterPro" id="IPR006028">
    <property type="entry name" value="GABAA/Glycine_rcpt"/>
</dbReference>
<dbReference type="Proteomes" id="UP001176961">
    <property type="component" value="Unassembled WGS sequence"/>
</dbReference>
<dbReference type="InterPro" id="IPR036719">
    <property type="entry name" value="Neuro-gated_channel_TM_sf"/>
</dbReference>
<evidence type="ECO:0000256" key="1">
    <source>
        <dbReference type="ARBA" id="ARBA00004141"/>
    </source>
</evidence>
<feature type="domain" description="Neurotransmitter-gated ion-channel ligand-binding" evidence="12">
    <location>
        <begin position="2"/>
        <end position="113"/>
    </location>
</feature>
<evidence type="ECO:0000256" key="6">
    <source>
        <dbReference type="ARBA" id="ARBA00022729"/>
    </source>
</evidence>
<feature type="domain" description="Neurotransmitter-gated ion-channel transmembrane" evidence="13">
    <location>
        <begin position="122"/>
        <end position="235"/>
    </location>
</feature>
<evidence type="ECO:0000256" key="4">
    <source>
        <dbReference type="ARBA" id="ARBA00022475"/>
    </source>
</evidence>
<comment type="caution">
    <text evidence="14">The sequence shown here is derived from an EMBL/GenBank/DDBJ whole genome shotgun (WGS) entry which is preliminary data.</text>
</comment>
<keyword evidence="10" id="KW-0407">Ion channel</keyword>
<dbReference type="EMBL" id="CATQJL010000001">
    <property type="protein sequence ID" value="CAJ0592109.1"/>
    <property type="molecule type" value="Genomic_DNA"/>
</dbReference>
<keyword evidence="9 11" id="KW-0472">Membrane</keyword>
<dbReference type="GO" id="GO:0005886">
    <property type="term" value="C:plasma membrane"/>
    <property type="evidence" value="ECO:0007669"/>
    <property type="project" value="UniProtKB-SubCell"/>
</dbReference>
<evidence type="ECO:0000313" key="15">
    <source>
        <dbReference type="Proteomes" id="UP001176961"/>
    </source>
</evidence>
<evidence type="ECO:0000313" key="14">
    <source>
        <dbReference type="EMBL" id="CAJ0592109.1"/>
    </source>
</evidence>
<dbReference type="InterPro" id="IPR006201">
    <property type="entry name" value="Neur_channel"/>
</dbReference>
<feature type="transmembrane region" description="Helical" evidence="11">
    <location>
        <begin position="179"/>
        <end position="201"/>
    </location>
</feature>
<keyword evidence="7 11" id="KW-1133">Transmembrane helix</keyword>
<keyword evidence="15" id="KW-1185">Reference proteome</keyword>
<dbReference type="InterPro" id="IPR006029">
    <property type="entry name" value="Neurotrans-gated_channel_TM"/>
</dbReference>
<gene>
    <name evidence="14" type="ORF">CYNAS_LOCUS4092</name>
</gene>
<dbReference type="PROSITE" id="PS00236">
    <property type="entry name" value="NEUROTR_ION_CHANNEL"/>
    <property type="match status" value="1"/>
</dbReference>
<protein>
    <submittedName>
        <fullName evidence="14">Uncharacterized protein</fullName>
    </submittedName>
</protein>
<evidence type="ECO:0000256" key="8">
    <source>
        <dbReference type="ARBA" id="ARBA00023065"/>
    </source>
</evidence>
<dbReference type="Pfam" id="PF02932">
    <property type="entry name" value="Neur_chan_memb"/>
    <property type="match status" value="1"/>
</dbReference>
<evidence type="ECO:0000256" key="10">
    <source>
        <dbReference type="ARBA" id="ARBA00023303"/>
    </source>
</evidence>
<dbReference type="Gene3D" id="1.20.58.390">
    <property type="entry name" value="Neurotransmitter-gated ion-channel transmembrane domain"/>
    <property type="match status" value="1"/>
</dbReference>
<keyword evidence="4" id="KW-1003">Cell membrane</keyword>
<dbReference type="SUPFAM" id="SSF90112">
    <property type="entry name" value="Neurotransmitter-gated ion-channel transmembrane pore"/>
    <property type="match status" value="1"/>
</dbReference>
<proteinExistence type="predicted"/>
<accession>A0AA36DSQ1</accession>
<evidence type="ECO:0000256" key="9">
    <source>
        <dbReference type="ARBA" id="ARBA00023136"/>
    </source>
</evidence>